<feature type="region of interest" description="Disordered" evidence="2">
    <location>
        <begin position="182"/>
        <end position="265"/>
    </location>
</feature>
<comment type="caution">
    <text evidence="5">The sequence shown here is derived from an EMBL/GenBank/DDBJ whole genome shotgun (WGS) entry which is preliminary data.</text>
</comment>
<sequence length="298" mass="32267">MKALRRWLGWVGAVACALVLGTAQAQAVTYFHNDVSGTPVLATDASGNVVWKEAYKPYGERVNNPAAEANNPIGYAGKPYDAGTGLSYMGARYYDPVLGRFLGVDPRGVDPNDLFSFNRYAYANNNPYRYVDPNGRSAVLMVEIGLGVLFLGGVHYASSPPEQQAQMRRAWSIYWQNVFSHGEDQGGEAAPADKGKESDKGVANTTPGSPEPNGDNDGDKPKKGKSVNQINNDVKKDKAPDGIKRADTGKVTGEQDHVHLDNGNALNRDGTWKHVNSGQGLTRAQEKYLVDAGWKLPK</sequence>
<evidence type="ECO:0000256" key="1">
    <source>
        <dbReference type="ARBA" id="ARBA00022737"/>
    </source>
</evidence>
<dbReference type="InterPro" id="IPR056823">
    <property type="entry name" value="TEN-like_YD-shell"/>
</dbReference>
<dbReference type="PANTHER" id="PTHR32305">
    <property type="match status" value="1"/>
</dbReference>
<gene>
    <name evidence="5" type="ORF">DZC73_07855</name>
</gene>
<dbReference type="Proteomes" id="UP000267464">
    <property type="component" value="Unassembled WGS sequence"/>
</dbReference>
<accession>A0A3N7HR96</accession>
<name>A0A3N7HR96_9BURK</name>
<dbReference type="RefSeq" id="WP_124539690.1">
    <property type="nucleotide sequence ID" value="NZ_QUSW01000002.1"/>
</dbReference>
<protein>
    <recommendedName>
        <fullName evidence="4">Teneurin-like YD-shell domain-containing protein</fullName>
    </recommendedName>
</protein>
<reference evidence="5 6" key="1">
    <citation type="submission" date="2018-08" db="EMBL/GenBank/DDBJ databases">
        <authorList>
            <person name="Khan S.A."/>
            <person name="Jeon C.O."/>
            <person name="Chun B.H."/>
            <person name="Jeong S.E."/>
        </authorList>
    </citation>
    <scope>NUCLEOTIDE SEQUENCE [LARGE SCALE GENOMIC DNA]</scope>
    <source>
        <strain evidence="5 6">S-16</strain>
    </source>
</reference>
<evidence type="ECO:0000313" key="5">
    <source>
        <dbReference type="EMBL" id="RQP24788.1"/>
    </source>
</evidence>
<dbReference type="Gene3D" id="2.180.10.10">
    <property type="entry name" value="RHS repeat-associated core"/>
    <property type="match status" value="1"/>
</dbReference>
<evidence type="ECO:0000256" key="3">
    <source>
        <dbReference type="SAM" id="SignalP"/>
    </source>
</evidence>
<dbReference type="OrthoDB" id="8553452at2"/>
<feature type="compositionally biased region" description="Basic and acidic residues" evidence="2">
    <location>
        <begin position="191"/>
        <end position="200"/>
    </location>
</feature>
<dbReference type="InterPro" id="IPR050708">
    <property type="entry name" value="T6SS_VgrG/RHS"/>
</dbReference>
<organism evidence="5 6">
    <name type="scientific">Piscinibacter terrae</name>
    <dbReference type="NCBI Taxonomy" id="2496871"/>
    <lineage>
        <taxon>Bacteria</taxon>
        <taxon>Pseudomonadati</taxon>
        <taxon>Pseudomonadota</taxon>
        <taxon>Betaproteobacteria</taxon>
        <taxon>Burkholderiales</taxon>
        <taxon>Sphaerotilaceae</taxon>
        <taxon>Piscinibacter</taxon>
    </lineage>
</organism>
<evidence type="ECO:0000259" key="4">
    <source>
        <dbReference type="Pfam" id="PF25023"/>
    </source>
</evidence>
<dbReference type="EMBL" id="QUSW01000002">
    <property type="protein sequence ID" value="RQP24788.1"/>
    <property type="molecule type" value="Genomic_DNA"/>
</dbReference>
<feature type="domain" description="Teneurin-like YD-shell" evidence="4">
    <location>
        <begin position="24"/>
        <end position="127"/>
    </location>
</feature>
<keyword evidence="1" id="KW-0677">Repeat</keyword>
<feature type="compositionally biased region" description="Basic and acidic residues" evidence="2">
    <location>
        <begin position="233"/>
        <end position="260"/>
    </location>
</feature>
<keyword evidence="6" id="KW-1185">Reference proteome</keyword>
<evidence type="ECO:0000313" key="6">
    <source>
        <dbReference type="Proteomes" id="UP000267464"/>
    </source>
</evidence>
<proteinExistence type="predicted"/>
<dbReference type="PANTHER" id="PTHR32305:SF17">
    <property type="entry name" value="TRNA NUCLEASE WAPA"/>
    <property type="match status" value="1"/>
</dbReference>
<dbReference type="InterPro" id="IPR022385">
    <property type="entry name" value="Rhs_assc_core"/>
</dbReference>
<dbReference type="NCBIfam" id="TIGR03696">
    <property type="entry name" value="Rhs_assc_core"/>
    <property type="match status" value="1"/>
</dbReference>
<evidence type="ECO:0000256" key="2">
    <source>
        <dbReference type="SAM" id="MobiDB-lite"/>
    </source>
</evidence>
<dbReference type="Pfam" id="PF25023">
    <property type="entry name" value="TEN_YD-shell"/>
    <property type="match status" value="1"/>
</dbReference>
<keyword evidence="3" id="KW-0732">Signal</keyword>
<dbReference type="AlphaFoldDB" id="A0A3N7HR96"/>
<feature type="chain" id="PRO_5017961908" description="Teneurin-like YD-shell domain-containing protein" evidence="3">
    <location>
        <begin position="28"/>
        <end position="298"/>
    </location>
</feature>
<reference evidence="5 6" key="2">
    <citation type="submission" date="2018-12" db="EMBL/GenBank/DDBJ databases">
        <title>Rhizobacter gummiphilus sp. nov., a rubber-degrading bacterium isolated from the soil of a botanical garden in Japan.</title>
        <authorList>
            <person name="Shunsuke S.S."/>
        </authorList>
    </citation>
    <scope>NUCLEOTIDE SEQUENCE [LARGE SCALE GENOMIC DNA]</scope>
    <source>
        <strain evidence="5 6">S-16</strain>
    </source>
</reference>
<feature type="signal peptide" evidence="3">
    <location>
        <begin position="1"/>
        <end position="27"/>
    </location>
</feature>